<gene>
    <name evidence="2" type="ORF">B0H17DRAFT_1121370</name>
</gene>
<keyword evidence="3" id="KW-1185">Reference proteome</keyword>
<name>A0AAD7AY92_MYCRO</name>
<proteinExistence type="predicted"/>
<dbReference type="Proteomes" id="UP001221757">
    <property type="component" value="Unassembled WGS sequence"/>
</dbReference>
<protein>
    <submittedName>
        <fullName evidence="2">Uncharacterized protein</fullName>
    </submittedName>
</protein>
<dbReference type="EMBL" id="JARKIE010001253">
    <property type="protein sequence ID" value="KAJ7603929.1"/>
    <property type="molecule type" value="Genomic_DNA"/>
</dbReference>
<dbReference type="AlphaFoldDB" id="A0AAD7AY92"/>
<comment type="caution">
    <text evidence="2">The sequence shown here is derived from an EMBL/GenBank/DDBJ whole genome shotgun (WGS) entry which is preliminary data.</text>
</comment>
<evidence type="ECO:0000256" key="1">
    <source>
        <dbReference type="SAM" id="MobiDB-lite"/>
    </source>
</evidence>
<sequence>QAHAAAAGPAQLRGEAVPEACVFGALARGGGLGGRRRRDRGVQGGLRAREGRGTATMSGGGDIESAEYVEVGLYSGDEVGSVDDALEYDNDPGATAVIGIMMHSSVERGTLTSGSGMVRPRPRPTPAAGLKISTGQISTPSTEFFCNNGSVEAKMRRGRRHTSIERDGDEIDVLRPTQRFFLAAISRLWGLVTPRPMLDFPPVGVWGVEGHSKYCEEARRSEYVILALDGSERDPGLRRPISDSSWGLAAGDRKKVWGEATE</sequence>
<feature type="region of interest" description="Disordered" evidence="1">
    <location>
        <begin position="30"/>
        <end position="61"/>
    </location>
</feature>
<organism evidence="2 3">
    <name type="scientific">Mycena rosella</name>
    <name type="common">Pink bonnet</name>
    <name type="synonym">Agaricus rosellus</name>
    <dbReference type="NCBI Taxonomy" id="1033263"/>
    <lineage>
        <taxon>Eukaryota</taxon>
        <taxon>Fungi</taxon>
        <taxon>Dikarya</taxon>
        <taxon>Basidiomycota</taxon>
        <taxon>Agaricomycotina</taxon>
        <taxon>Agaricomycetes</taxon>
        <taxon>Agaricomycetidae</taxon>
        <taxon>Agaricales</taxon>
        <taxon>Marasmiineae</taxon>
        <taxon>Mycenaceae</taxon>
        <taxon>Mycena</taxon>
    </lineage>
</organism>
<feature type="non-terminal residue" evidence="2">
    <location>
        <position position="262"/>
    </location>
</feature>
<reference evidence="2" key="1">
    <citation type="submission" date="2023-03" db="EMBL/GenBank/DDBJ databases">
        <title>Massive genome expansion in bonnet fungi (Mycena s.s.) driven by repeated elements and novel gene families across ecological guilds.</title>
        <authorList>
            <consortium name="Lawrence Berkeley National Laboratory"/>
            <person name="Harder C.B."/>
            <person name="Miyauchi S."/>
            <person name="Viragh M."/>
            <person name="Kuo A."/>
            <person name="Thoen E."/>
            <person name="Andreopoulos B."/>
            <person name="Lu D."/>
            <person name="Skrede I."/>
            <person name="Drula E."/>
            <person name="Henrissat B."/>
            <person name="Morin E."/>
            <person name="Kohler A."/>
            <person name="Barry K."/>
            <person name="LaButti K."/>
            <person name="Morin E."/>
            <person name="Salamov A."/>
            <person name="Lipzen A."/>
            <person name="Mereny Z."/>
            <person name="Hegedus B."/>
            <person name="Baldrian P."/>
            <person name="Stursova M."/>
            <person name="Weitz H."/>
            <person name="Taylor A."/>
            <person name="Grigoriev I.V."/>
            <person name="Nagy L.G."/>
            <person name="Martin F."/>
            <person name="Kauserud H."/>
        </authorList>
    </citation>
    <scope>NUCLEOTIDE SEQUENCE</scope>
    <source>
        <strain evidence="2">CBHHK067</strain>
    </source>
</reference>
<accession>A0AAD7AY92</accession>
<evidence type="ECO:0000313" key="3">
    <source>
        <dbReference type="Proteomes" id="UP001221757"/>
    </source>
</evidence>
<evidence type="ECO:0000313" key="2">
    <source>
        <dbReference type="EMBL" id="KAJ7603929.1"/>
    </source>
</evidence>